<sequence>MVDVLAAPQQGKADSALRTLTGISIAHWVSHFHLLVLPMLFPFLKSQLGVGYVELGFALTVSAVVSGLTQAPTGYLVDHFGARRILLGGLTLGGLALILLGLHLSYASLIACAVLLGLANSVYHPADYAILAEHMDEARMGRAFSIHTFAGYLGGAVAPAIVAALVTVSGGTGALFAAGAIGVLVALLLVTMSIPDAGAHKTKPGSETAPKQAVITPALITLTVLFTLLSLSVAGINNFGVVALMSGYGASYSAANVALTAFLASSAVGVLAGGFLADHTERHGYVAAACFAANAGIVLLIALVTLPGWTLTLAMMAAGFLSGVIAPSRDMLVRNAAPAGAAGRAFGIVSTGFNLGGIVSPLLFGWIMDQSAPHWVFGASVIFMLATVVLSPFTERKPAKA</sequence>
<feature type="transmembrane region" description="Helical" evidence="4">
    <location>
        <begin position="106"/>
        <end position="123"/>
    </location>
</feature>
<evidence type="ECO:0000256" key="4">
    <source>
        <dbReference type="SAM" id="Phobius"/>
    </source>
</evidence>
<evidence type="ECO:0000259" key="5">
    <source>
        <dbReference type="PROSITE" id="PS50850"/>
    </source>
</evidence>
<feature type="transmembrane region" description="Helical" evidence="4">
    <location>
        <begin position="309"/>
        <end position="326"/>
    </location>
</feature>
<feature type="transmembrane region" description="Helical" evidence="4">
    <location>
        <begin position="346"/>
        <end position="368"/>
    </location>
</feature>
<feature type="transmembrane region" description="Helical" evidence="4">
    <location>
        <begin position="144"/>
        <end position="168"/>
    </location>
</feature>
<dbReference type="InterPro" id="IPR011701">
    <property type="entry name" value="MFS"/>
</dbReference>
<keyword evidence="3 4" id="KW-0472">Membrane</keyword>
<dbReference type="GO" id="GO:0005886">
    <property type="term" value="C:plasma membrane"/>
    <property type="evidence" value="ECO:0007669"/>
    <property type="project" value="TreeGrafter"/>
</dbReference>
<feature type="transmembrane region" description="Helical" evidence="4">
    <location>
        <begin position="214"/>
        <end position="236"/>
    </location>
</feature>
<proteinExistence type="predicted"/>
<gene>
    <name evidence="6" type="ORF">F8237_13355</name>
</gene>
<feature type="transmembrane region" description="Helical" evidence="4">
    <location>
        <begin position="256"/>
        <end position="277"/>
    </location>
</feature>
<dbReference type="GO" id="GO:0022857">
    <property type="term" value="F:transmembrane transporter activity"/>
    <property type="evidence" value="ECO:0007669"/>
    <property type="project" value="InterPro"/>
</dbReference>
<dbReference type="InterPro" id="IPR036259">
    <property type="entry name" value="MFS_trans_sf"/>
</dbReference>
<dbReference type="InterPro" id="IPR020846">
    <property type="entry name" value="MFS_dom"/>
</dbReference>
<dbReference type="EMBL" id="CP044543">
    <property type="protein sequence ID" value="QFI73297.1"/>
    <property type="molecule type" value="Genomic_DNA"/>
</dbReference>
<dbReference type="RefSeq" id="WP_151645328.1">
    <property type="nucleotide sequence ID" value="NZ_CP044543.1"/>
</dbReference>
<dbReference type="OrthoDB" id="8894129at2"/>
<reference evidence="7" key="1">
    <citation type="submission" date="2019-10" db="EMBL/GenBank/DDBJ databases">
        <title>Complete Genome Sequence of Bradyrhizobium betae type strain PL7HG1T.</title>
        <authorList>
            <person name="Bromfield E.S.P."/>
            <person name="Cloutier S."/>
        </authorList>
    </citation>
    <scope>NUCLEOTIDE SEQUENCE [LARGE SCALE GENOMIC DNA]</scope>
    <source>
        <strain evidence="7">PL7HG1</strain>
    </source>
</reference>
<evidence type="ECO:0000313" key="7">
    <source>
        <dbReference type="Proteomes" id="UP000325641"/>
    </source>
</evidence>
<evidence type="ECO:0000313" key="6">
    <source>
        <dbReference type="EMBL" id="QFI73297.1"/>
    </source>
</evidence>
<feature type="transmembrane region" description="Helical" evidence="4">
    <location>
        <begin position="284"/>
        <end position="303"/>
    </location>
</feature>
<feature type="transmembrane region" description="Helical" evidence="4">
    <location>
        <begin position="374"/>
        <end position="393"/>
    </location>
</feature>
<evidence type="ECO:0000256" key="3">
    <source>
        <dbReference type="ARBA" id="ARBA00023136"/>
    </source>
</evidence>
<dbReference type="SUPFAM" id="SSF103473">
    <property type="entry name" value="MFS general substrate transporter"/>
    <property type="match status" value="1"/>
</dbReference>
<dbReference type="PANTHER" id="PTHR43129:SF1">
    <property type="entry name" value="FOSMIDOMYCIN RESISTANCE PROTEIN"/>
    <property type="match status" value="1"/>
</dbReference>
<dbReference type="Proteomes" id="UP000325641">
    <property type="component" value="Chromosome"/>
</dbReference>
<dbReference type="KEGG" id="bbet:F8237_13355"/>
<accession>A0A5P6P4M1</accession>
<name>A0A5P6P4M1_9BRAD</name>
<feature type="transmembrane region" description="Helical" evidence="4">
    <location>
        <begin position="174"/>
        <end position="194"/>
    </location>
</feature>
<organism evidence="6 7">
    <name type="scientific">Bradyrhizobium betae</name>
    <dbReference type="NCBI Taxonomy" id="244734"/>
    <lineage>
        <taxon>Bacteria</taxon>
        <taxon>Pseudomonadati</taxon>
        <taxon>Pseudomonadota</taxon>
        <taxon>Alphaproteobacteria</taxon>
        <taxon>Hyphomicrobiales</taxon>
        <taxon>Nitrobacteraceae</taxon>
        <taxon>Bradyrhizobium</taxon>
    </lineage>
</organism>
<keyword evidence="1 4" id="KW-0812">Transmembrane</keyword>
<dbReference type="PROSITE" id="PS50850">
    <property type="entry name" value="MFS"/>
    <property type="match status" value="1"/>
</dbReference>
<feature type="transmembrane region" description="Helical" evidence="4">
    <location>
        <begin position="25"/>
        <end position="44"/>
    </location>
</feature>
<feature type="domain" description="Major facilitator superfamily (MFS) profile" evidence="5">
    <location>
        <begin position="19"/>
        <end position="397"/>
    </location>
</feature>
<evidence type="ECO:0000256" key="1">
    <source>
        <dbReference type="ARBA" id="ARBA00022692"/>
    </source>
</evidence>
<evidence type="ECO:0000256" key="2">
    <source>
        <dbReference type="ARBA" id="ARBA00022989"/>
    </source>
</evidence>
<dbReference type="Pfam" id="PF07690">
    <property type="entry name" value="MFS_1"/>
    <property type="match status" value="1"/>
</dbReference>
<feature type="transmembrane region" description="Helical" evidence="4">
    <location>
        <begin position="50"/>
        <end position="69"/>
    </location>
</feature>
<dbReference type="AlphaFoldDB" id="A0A5P6P4M1"/>
<dbReference type="Gene3D" id="1.20.1250.20">
    <property type="entry name" value="MFS general substrate transporter like domains"/>
    <property type="match status" value="2"/>
</dbReference>
<protein>
    <submittedName>
        <fullName evidence="6">MFS transporter</fullName>
    </submittedName>
</protein>
<dbReference type="PANTHER" id="PTHR43129">
    <property type="entry name" value="FOSMIDOMYCIN RESISTANCE PROTEIN"/>
    <property type="match status" value="1"/>
</dbReference>
<feature type="transmembrane region" description="Helical" evidence="4">
    <location>
        <begin position="81"/>
        <end position="100"/>
    </location>
</feature>
<keyword evidence="2 4" id="KW-1133">Transmembrane helix</keyword>